<proteinExistence type="predicted"/>
<feature type="region of interest" description="Disordered" evidence="1">
    <location>
        <begin position="166"/>
        <end position="185"/>
    </location>
</feature>
<dbReference type="GO" id="GO:0071972">
    <property type="term" value="F:peptidoglycan L,D-transpeptidase activity"/>
    <property type="evidence" value="ECO:0007669"/>
    <property type="project" value="TreeGrafter"/>
</dbReference>
<evidence type="ECO:0000313" key="3">
    <source>
        <dbReference type="EMBL" id="GHF34282.1"/>
    </source>
</evidence>
<dbReference type="Pfam" id="PF21922">
    <property type="entry name" value="PBP_dimer_2"/>
    <property type="match status" value="1"/>
</dbReference>
<evidence type="ECO:0000313" key="4">
    <source>
        <dbReference type="Proteomes" id="UP000638313"/>
    </source>
</evidence>
<reference evidence="3" key="1">
    <citation type="journal article" date="2014" name="Int. J. Syst. Evol. Microbiol.">
        <title>Complete genome sequence of Corynebacterium casei LMG S-19264T (=DSM 44701T), isolated from a smear-ripened cheese.</title>
        <authorList>
            <consortium name="US DOE Joint Genome Institute (JGI-PGF)"/>
            <person name="Walter F."/>
            <person name="Albersmeier A."/>
            <person name="Kalinowski J."/>
            <person name="Ruckert C."/>
        </authorList>
    </citation>
    <scope>NUCLEOTIDE SEQUENCE</scope>
    <source>
        <strain evidence="3">JCM 4059</strain>
    </source>
</reference>
<evidence type="ECO:0000256" key="1">
    <source>
        <dbReference type="SAM" id="MobiDB-lite"/>
    </source>
</evidence>
<sequence>MLATAALMTLFTATTTGCGGSGKAASPPEKPAAGGGEGLVRILVAGRPVTGSEPSGNAKVPYRRTYTDGELYAAVTGYRSMAFGSAGLESLYRDAQGSVETTVDPAMQRAATEGLRGRKGAAVALDAETGRIRALVSTPSYDPSSISGNGSADAAAWKELTASQDNPTLNRALRQAARRAAPSGW</sequence>
<dbReference type="EMBL" id="BNBD01000002">
    <property type="protein sequence ID" value="GHF34282.1"/>
    <property type="molecule type" value="Genomic_DNA"/>
</dbReference>
<dbReference type="Gene3D" id="3.40.710.10">
    <property type="entry name" value="DD-peptidase/beta-lactamase superfamily"/>
    <property type="match status" value="1"/>
</dbReference>
<organism evidence="3 4">
    <name type="scientific">Streptomyces mashuensis</name>
    <dbReference type="NCBI Taxonomy" id="33904"/>
    <lineage>
        <taxon>Bacteria</taxon>
        <taxon>Bacillati</taxon>
        <taxon>Actinomycetota</taxon>
        <taxon>Actinomycetes</taxon>
        <taxon>Kitasatosporales</taxon>
        <taxon>Streptomycetaceae</taxon>
        <taxon>Streptomyces</taxon>
    </lineage>
</organism>
<dbReference type="InterPro" id="IPR050515">
    <property type="entry name" value="Beta-lactam/transpept"/>
</dbReference>
<dbReference type="Gene3D" id="3.90.1310.10">
    <property type="entry name" value="Penicillin-binding protein 2a (Domain 2)"/>
    <property type="match status" value="1"/>
</dbReference>
<protein>
    <recommendedName>
        <fullName evidence="2">Penicillin binding protein A dimerisation domain-containing protein</fullName>
    </recommendedName>
</protein>
<dbReference type="GO" id="GO:0071555">
    <property type="term" value="P:cell wall organization"/>
    <property type="evidence" value="ECO:0007669"/>
    <property type="project" value="TreeGrafter"/>
</dbReference>
<keyword evidence="4" id="KW-1185">Reference proteome</keyword>
<dbReference type="PANTHER" id="PTHR30627:SF24">
    <property type="entry name" value="PENICILLIN-BINDING PROTEIN 4B"/>
    <property type="match status" value="1"/>
</dbReference>
<comment type="caution">
    <text evidence="3">The sequence shown here is derived from an EMBL/GenBank/DDBJ whole genome shotgun (WGS) entry which is preliminary data.</text>
</comment>
<dbReference type="Proteomes" id="UP000638313">
    <property type="component" value="Unassembled WGS sequence"/>
</dbReference>
<dbReference type="PANTHER" id="PTHR30627">
    <property type="entry name" value="PEPTIDOGLYCAN D,D-TRANSPEPTIDASE"/>
    <property type="match status" value="1"/>
</dbReference>
<dbReference type="SUPFAM" id="SSF56601">
    <property type="entry name" value="beta-lactamase/transpeptidase-like"/>
    <property type="match status" value="1"/>
</dbReference>
<gene>
    <name evidence="3" type="ORF">GCM10010218_14290</name>
</gene>
<dbReference type="InterPro" id="IPR054120">
    <property type="entry name" value="PBPA_dimer"/>
</dbReference>
<reference evidence="3" key="2">
    <citation type="submission" date="2020-09" db="EMBL/GenBank/DDBJ databases">
        <authorList>
            <person name="Sun Q."/>
            <person name="Ohkuma M."/>
        </authorList>
    </citation>
    <scope>NUCLEOTIDE SEQUENCE</scope>
    <source>
        <strain evidence="3">JCM 4059</strain>
    </source>
</reference>
<dbReference type="InterPro" id="IPR012338">
    <property type="entry name" value="Beta-lactam/transpept-like"/>
</dbReference>
<evidence type="ECO:0000259" key="2">
    <source>
        <dbReference type="Pfam" id="PF21922"/>
    </source>
</evidence>
<dbReference type="GO" id="GO:0008658">
    <property type="term" value="F:penicillin binding"/>
    <property type="evidence" value="ECO:0007669"/>
    <property type="project" value="TreeGrafter"/>
</dbReference>
<feature type="compositionally biased region" description="Low complexity" evidence="1">
    <location>
        <begin position="171"/>
        <end position="185"/>
    </location>
</feature>
<feature type="domain" description="Penicillin binding protein A dimerisation" evidence="2">
    <location>
        <begin position="42"/>
        <end position="94"/>
    </location>
</feature>
<name>A0A919EBL1_9ACTN</name>
<dbReference type="AlphaFoldDB" id="A0A919EBL1"/>
<accession>A0A919EBL1</accession>
<dbReference type="GO" id="GO:0005886">
    <property type="term" value="C:plasma membrane"/>
    <property type="evidence" value="ECO:0007669"/>
    <property type="project" value="TreeGrafter"/>
</dbReference>